<dbReference type="InterPro" id="IPR013785">
    <property type="entry name" value="Aldolase_TIM"/>
</dbReference>
<dbReference type="GO" id="GO:0051536">
    <property type="term" value="F:iron-sulfur cluster binding"/>
    <property type="evidence" value="ECO:0007669"/>
    <property type="project" value="UniProtKB-KW"/>
</dbReference>
<evidence type="ECO:0000256" key="3">
    <source>
        <dbReference type="ARBA" id="ARBA00023004"/>
    </source>
</evidence>
<dbReference type="CDD" id="cd21128">
    <property type="entry name" value="SPASM_rSAM"/>
    <property type="match status" value="1"/>
</dbReference>
<dbReference type="SFLD" id="SFLDG01067">
    <property type="entry name" value="SPASM/twitch_domain_containing"/>
    <property type="match status" value="1"/>
</dbReference>
<keyword evidence="7" id="KW-1185">Reference proteome</keyword>
<proteinExistence type="predicted"/>
<dbReference type="HOGENOM" id="CLU_044700_0_0_9"/>
<dbReference type="Pfam" id="PF13186">
    <property type="entry name" value="SPASM"/>
    <property type="match status" value="1"/>
</dbReference>
<dbReference type="PANTHER" id="PTHR43524:SF1">
    <property type="entry name" value="RADICAL SAM SUPERFAMILY PROTEIN"/>
    <property type="match status" value="1"/>
</dbReference>
<dbReference type="Pfam" id="PF04055">
    <property type="entry name" value="Radical_SAM"/>
    <property type="match status" value="1"/>
</dbReference>
<dbReference type="SUPFAM" id="SSF102114">
    <property type="entry name" value="Radical SAM enzymes"/>
    <property type="match status" value="1"/>
</dbReference>
<dbReference type="InterPro" id="IPR006638">
    <property type="entry name" value="Elp3/MiaA/NifB-like_rSAM"/>
</dbReference>
<organism evidence="6 7">
    <name type="scientific">Natranaerobius thermophilus (strain ATCC BAA-1301 / DSM 18059 / JW/NM-WN-LF)</name>
    <dbReference type="NCBI Taxonomy" id="457570"/>
    <lineage>
        <taxon>Bacteria</taxon>
        <taxon>Bacillati</taxon>
        <taxon>Bacillota</taxon>
        <taxon>Clostridia</taxon>
        <taxon>Natranaerobiales</taxon>
        <taxon>Natranaerobiaceae</taxon>
        <taxon>Natranaerobius</taxon>
    </lineage>
</organism>
<keyword evidence="4" id="KW-0411">Iron-sulfur</keyword>
<evidence type="ECO:0000256" key="2">
    <source>
        <dbReference type="ARBA" id="ARBA00022723"/>
    </source>
</evidence>
<dbReference type="InterPro" id="IPR023885">
    <property type="entry name" value="4Fe4S-binding_SPASM_dom"/>
</dbReference>
<name>B2A0J3_NATTJ</name>
<dbReference type="SMART" id="SM00729">
    <property type="entry name" value="Elp3"/>
    <property type="match status" value="1"/>
</dbReference>
<dbReference type="InterPro" id="IPR007197">
    <property type="entry name" value="rSAM"/>
</dbReference>
<reference evidence="6 7" key="1">
    <citation type="submission" date="2008-04" db="EMBL/GenBank/DDBJ databases">
        <title>Complete sequence of chromosome of Natranaerobius thermophilus JW/NM-WN-LF.</title>
        <authorList>
            <consortium name="US DOE Joint Genome Institute"/>
            <person name="Copeland A."/>
            <person name="Lucas S."/>
            <person name="Lapidus A."/>
            <person name="Glavina del Rio T."/>
            <person name="Dalin E."/>
            <person name="Tice H."/>
            <person name="Bruce D."/>
            <person name="Goodwin L."/>
            <person name="Pitluck S."/>
            <person name="Chertkov O."/>
            <person name="Brettin T."/>
            <person name="Detter J.C."/>
            <person name="Han C."/>
            <person name="Kuske C.R."/>
            <person name="Schmutz J."/>
            <person name="Larimer F."/>
            <person name="Land M."/>
            <person name="Hauser L."/>
            <person name="Kyrpides N."/>
            <person name="Lykidis A."/>
            <person name="Mesbah N.M."/>
            <person name="Wiegel J."/>
        </authorList>
    </citation>
    <scope>NUCLEOTIDE SEQUENCE [LARGE SCALE GENOMIC DNA]</scope>
    <source>
        <strain evidence="7">ATCC BAA-1301 / DSM 18059 / JW/NM-WN-LF</strain>
    </source>
</reference>
<evidence type="ECO:0000313" key="7">
    <source>
        <dbReference type="Proteomes" id="UP000001683"/>
    </source>
</evidence>
<reference evidence="6 7" key="2">
    <citation type="journal article" date="2011" name="J. Bacteriol.">
        <title>Complete genome sequence of the anaerobic, halophilic alkalithermophile Natranaerobius thermophilus JW/NM-WN-LF.</title>
        <authorList>
            <person name="Zhao B."/>
            <person name="Mesbah N.M."/>
            <person name="Dalin E."/>
            <person name="Goodwin L."/>
            <person name="Nolan M."/>
            <person name="Pitluck S."/>
            <person name="Chertkov O."/>
            <person name="Brettin T.S."/>
            <person name="Han J."/>
            <person name="Larimer F.W."/>
            <person name="Land M.L."/>
            <person name="Hauser L."/>
            <person name="Kyrpides N."/>
            <person name="Wiegel J."/>
        </authorList>
    </citation>
    <scope>NUCLEOTIDE SEQUENCE [LARGE SCALE GENOMIC DNA]</scope>
    <source>
        <strain evidence="7">ATCC BAA-1301 / DSM 18059 / JW/NM-WN-LF</strain>
    </source>
</reference>
<dbReference type="PANTHER" id="PTHR43524">
    <property type="entry name" value="RADICAL SAM SUPERFAMILY PROTEIN"/>
    <property type="match status" value="1"/>
</dbReference>
<feature type="domain" description="Radical SAM core" evidence="5">
    <location>
        <begin position="110"/>
        <end position="314"/>
    </location>
</feature>
<dbReference type="RefSeq" id="WP_012447432.1">
    <property type="nucleotide sequence ID" value="NC_010718.1"/>
</dbReference>
<dbReference type="eggNOG" id="COG0535">
    <property type="taxonomic scope" value="Bacteria"/>
</dbReference>
<dbReference type="GO" id="GO:0003824">
    <property type="term" value="F:catalytic activity"/>
    <property type="evidence" value="ECO:0007669"/>
    <property type="project" value="InterPro"/>
</dbReference>
<dbReference type="PROSITE" id="PS51918">
    <property type="entry name" value="RADICAL_SAM"/>
    <property type="match status" value="1"/>
</dbReference>
<keyword evidence="1" id="KW-0949">S-adenosyl-L-methionine</keyword>
<dbReference type="AlphaFoldDB" id="B2A0J3"/>
<accession>B2A0J3</accession>
<sequence length="452" mass="51128">MVISGTELGKRFLGEKIFRQVISYLEKDPLNNMNRGIDLILKAPIAEHHRQIIHNIKDYLENDPVTQKYIQRIFNNTNETFRKKGIVNFFLNATLMGVPKQLKESEKLGVSVPFAILIDPTSKCNLRCKGCWAGTYDHHDELDFETVDRLITEGKELGIYFIPLSGGEPFAWDPLLELCEKHDDVVFMPYTNGTLIDEQKVEKMAELGNISPAISIEGDRQLTDERRGKGVFDKVSSVMENLREAGVPFGFSVTLTRENCEQVISEEFIDMMIDKGALYGWSFHYIPIGREPDFSLMLTAEQRAQLVERVNSLRSSKPLKFADFWNDGHLSGGCIAGGRRYFHITAKGDIEPCAFIHFAVENIQDKSLKEILQTPIFKSYQKRQPFDENYLRPCPLIDVPDALREIVDETGATSTDSGSDTILTGKEAEEMDKVATSWKKAADEIASGRVSE</sequence>
<protein>
    <submittedName>
        <fullName evidence="6">Radical SAM domain protein</fullName>
    </submittedName>
</protein>
<dbReference type="OrthoDB" id="9782387at2"/>
<dbReference type="Gene3D" id="3.20.20.70">
    <property type="entry name" value="Aldolase class I"/>
    <property type="match status" value="1"/>
</dbReference>
<dbReference type="STRING" id="457570.Nther_0970"/>
<dbReference type="CDD" id="cd01335">
    <property type="entry name" value="Radical_SAM"/>
    <property type="match status" value="1"/>
</dbReference>
<dbReference type="InParanoid" id="B2A0J3"/>
<evidence type="ECO:0000256" key="4">
    <source>
        <dbReference type="ARBA" id="ARBA00023014"/>
    </source>
</evidence>
<keyword evidence="2" id="KW-0479">Metal-binding</keyword>
<gene>
    <name evidence="6" type="ordered locus">Nther_0970</name>
</gene>
<dbReference type="Proteomes" id="UP000001683">
    <property type="component" value="Chromosome"/>
</dbReference>
<evidence type="ECO:0000313" key="6">
    <source>
        <dbReference type="EMBL" id="ACB84554.1"/>
    </source>
</evidence>
<dbReference type="KEGG" id="nth:Nther_0970"/>
<keyword evidence="3" id="KW-0408">Iron</keyword>
<evidence type="ECO:0000259" key="5">
    <source>
        <dbReference type="PROSITE" id="PS51918"/>
    </source>
</evidence>
<dbReference type="InterPro" id="IPR058240">
    <property type="entry name" value="rSAM_sf"/>
</dbReference>
<dbReference type="GO" id="GO:0046872">
    <property type="term" value="F:metal ion binding"/>
    <property type="evidence" value="ECO:0007669"/>
    <property type="project" value="UniProtKB-KW"/>
</dbReference>
<dbReference type="SFLD" id="SFLDS00029">
    <property type="entry name" value="Radical_SAM"/>
    <property type="match status" value="1"/>
</dbReference>
<dbReference type="EMBL" id="CP001034">
    <property type="protein sequence ID" value="ACB84554.1"/>
    <property type="molecule type" value="Genomic_DNA"/>
</dbReference>
<evidence type="ECO:0000256" key="1">
    <source>
        <dbReference type="ARBA" id="ARBA00022691"/>
    </source>
</evidence>